<keyword evidence="3" id="KW-1185">Reference proteome</keyword>
<evidence type="ECO:0000313" key="3">
    <source>
        <dbReference type="Proteomes" id="UP000663879"/>
    </source>
</evidence>
<evidence type="ECO:0000313" key="2">
    <source>
        <dbReference type="EMBL" id="CAF1065246.1"/>
    </source>
</evidence>
<reference evidence="2" key="1">
    <citation type="submission" date="2021-02" db="EMBL/GenBank/DDBJ databases">
        <authorList>
            <person name="Nowell W R."/>
        </authorList>
    </citation>
    <scope>NUCLEOTIDE SEQUENCE</scope>
    <source>
        <strain evidence="2">Ploen Becks lab</strain>
    </source>
</reference>
<organism evidence="2 3">
    <name type="scientific">Brachionus calyciflorus</name>
    <dbReference type="NCBI Taxonomy" id="104777"/>
    <lineage>
        <taxon>Eukaryota</taxon>
        <taxon>Metazoa</taxon>
        <taxon>Spiralia</taxon>
        <taxon>Gnathifera</taxon>
        <taxon>Rotifera</taxon>
        <taxon>Eurotatoria</taxon>
        <taxon>Monogononta</taxon>
        <taxon>Pseudotrocha</taxon>
        <taxon>Ploima</taxon>
        <taxon>Brachionidae</taxon>
        <taxon>Brachionus</taxon>
    </lineage>
</organism>
<dbReference type="AlphaFoldDB" id="A0A814LLC9"/>
<evidence type="ECO:0000256" key="1">
    <source>
        <dbReference type="SAM" id="MobiDB-lite"/>
    </source>
</evidence>
<feature type="non-terminal residue" evidence="2">
    <location>
        <position position="1"/>
    </location>
</feature>
<dbReference type="EMBL" id="CAJNOC010005906">
    <property type="protein sequence ID" value="CAF1065246.1"/>
    <property type="molecule type" value="Genomic_DNA"/>
</dbReference>
<accession>A0A814LLC9</accession>
<feature type="compositionally biased region" description="Basic and acidic residues" evidence="1">
    <location>
        <begin position="20"/>
        <end position="32"/>
    </location>
</feature>
<protein>
    <submittedName>
        <fullName evidence="2">Uncharacterized protein</fullName>
    </submittedName>
</protein>
<gene>
    <name evidence="2" type="ORF">OXX778_LOCUS19469</name>
</gene>
<comment type="caution">
    <text evidence="2">The sequence shown here is derived from an EMBL/GenBank/DDBJ whole genome shotgun (WGS) entry which is preliminary data.</text>
</comment>
<name>A0A814LLC9_9BILA</name>
<dbReference type="Proteomes" id="UP000663879">
    <property type="component" value="Unassembled WGS sequence"/>
</dbReference>
<sequence>DYGKPIAQNHFKTSAPIDLDTDHKPLSHPDPSRRLTRWQVQLHIIDFEIDYRKGSKNGNADEMSRSLLKTSEKDEDIFEKEGEEDIDPGLVVNNIVPQEIELNETQMNG</sequence>
<proteinExistence type="predicted"/>
<feature type="region of interest" description="Disordered" evidence="1">
    <location>
        <begin position="1"/>
        <end position="32"/>
    </location>
</feature>
<dbReference type="OrthoDB" id="6772096at2759"/>